<name>A0A0N8KNB9_9CYAN</name>
<sequence>MMNKPLYLESPVPLAIAQMGEMRSLQGKFSKIIAHADTSLSTSLSTSLPSEVLFSIDICCQLTPNHSTEVMQHHTKELNIRLNCLSLTAEVNTSPNCVLSFQTRLPAQASADELSQMLDAIAQDLNMFRAYANLHLIALPADWRKPYQDNSPDCSCRLI</sequence>
<organism evidence="1 2">
    <name type="scientific">Phormidesmis priestleyi Ana</name>
    <dbReference type="NCBI Taxonomy" id="1666911"/>
    <lineage>
        <taxon>Bacteria</taxon>
        <taxon>Bacillati</taxon>
        <taxon>Cyanobacteriota</taxon>
        <taxon>Cyanophyceae</taxon>
        <taxon>Leptolyngbyales</taxon>
        <taxon>Leptolyngbyaceae</taxon>
        <taxon>Phormidesmis</taxon>
    </lineage>
</organism>
<evidence type="ECO:0000313" key="2">
    <source>
        <dbReference type="Proteomes" id="UP000050465"/>
    </source>
</evidence>
<dbReference type="STRING" id="1666911.HLUCCA11_07795"/>
<dbReference type="Proteomes" id="UP000050465">
    <property type="component" value="Unassembled WGS sequence"/>
</dbReference>
<comment type="caution">
    <text evidence="1">The sequence shown here is derived from an EMBL/GenBank/DDBJ whole genome shotgun (WGS) entry which is preliminary data.</text>
</comment>
<proteinExistence type="predicted"/>
<dbReference type="AlphaFoldDB" id="A0A0N8KNB9"/>
<protein>
    <submittedName>
        <fullName evidence="1">Uncharacterized protein</fullName>
    </submittedName>
</protein>
<evidence type="ECO:0000313" key="1">
    <source>
        <dbReference type="EMBL" id="KPQ36106.1"/>
    </source>
</evidence>
<dbReference type="EMBL" id="LJZR01000008">
    <property type="protein sequence ID" value="KPQ36106.1"/>
    <property type="molecule type" value="Genomic_DNA"/>
</dbReference>
<accession>A0A0N8KNB9</accession>
<reference evidence="1 2" key="1">
    <citation type="submission" date="2015-09" db="EMBL/GenBank/DDBJ databases">
        <title>Identification and resolution of microdiversity through metagenomic sequencing of parallel consortia.</title>
        <authorList>
            <person name="Nelson W.C."/>
            <person name="Romine M.F."/>
            <person name="Lindemann S.R."/>
        </authorList>
    </citation>
    <scope>NUCLEOTIDE SEQUENCE [LARGE SCALE GENOMIC DNA]</scope>
    <source>
        <strain evidence="1">Ana</strain>
    </source>
</reference>
<gene>
    <name evidence="1" type="ORF">HLUCCA11_07795</name>
</gene>